<feature type="compositionally biased region" description="Basic and acidic residues" evidence="1">
    <location>
        <begin position="212"/>
        <end position="229"/>
    </location>
</feature>
<protein>
    <submittedName>
        <fullName evidence="2">Uncharacterized protein</fullName>
    </submittedName>
</protein>
<organism evidence="2">
    <name type="scientific">Alexandrium catenella</name>
    <name type="common">Red tide dinoflagellate</name>
    <name type="synonym">Gonyaulax catenella</name>
    <dbReference type="NCBI Taxonomy" id="2925"/>
    <lineage>
        <taxon>Eukaryota</taxon>
        <taxon>Sar</taxon>
        <taxon>Alveolata</taxon>
        <taxon>Dinophyceae</taxon>
        <taxon>Gonyaulacales</taxon>
        <taxon>Pyrocystaceae</taxon>
        <taxon>Alexandrium</taxon>
    </lineage>
</organism>
<evidence type="ECO:0000313" key="2">
    <source>
        <dbReference type="EMBL" id="CAD9087639.1"/>
    </source>
</evidence>
<evidence type="ECO:0000256" key="1">
    <source>
        <dbReference type="SAM" id="MobiDB-lite"/>
    </source>
</evidence>
<feature type="region of interest" description="Disordered" evidence="1">
    <location>
        <begin position="204"/>
        <end position="229"/>
    </location>
</feature>
<dbReference type="AlphaFoldDB" id="A0A7S1KVY3"/>
<accession>A0A7S1KVY3</accession>
<gene>
    <name evidence="2" type="ORF">ACAT0790_LOCUS1166</name>
</gene>
<proteinExistence type="predicted"/>
<reference evidence="2" key="1">
    <citation type="submission" date="2021-01" db="EMBL/GenBank/DDBJ databases">
        <authorList>
            <person name="Corre E."/>
            <person name="Pelletier E."/>
            <person name="Niang G."/>
            <person name="Scheremetjew M."/>
            <person name="Finn R."/>
            <person name="Kale V."/>
            <person name="Holt S."/>
            <person name="Cochrane G."/>
            <person name="Meng A."/>
            <person name="Brown T."/>
            <person name="Cohen L."/>
        </authorList>
    </citation>
    <scope>NUCLEOTIDE SEQUENCE</scope>
    <source>
        <strain evidence="2">OF101</strain>
    </source>
</reference>
<sequence length="340" mass="37749">MVLGVRVHGDTVQDHEVKLDTLFREVPVPVKLGLPLLYKKLPGTGGDDSSIRSNIIVRFMADPDDGFAPGDWQYGGRLGPAPPVVLARRDKLPFSRHDWDLLNDYMSDWLEELMEAEEERAGVSERMLTPVALRDYLRDHRDSHPSALLPLQFPLGSVVVPSGLSSAELNGQEGEVAQFSRDRVGVRFPDRGVVALRPERLGLRRGAAPEPAAKRQDTGESKAAKEGRVKHLERQEALQIASRFCECLHQDTFPEMGDLHLFGVGCDYRSRAQEVLAVWQGAVKADDLTAEAIAEALVNGTIKDLFEETTRKMAESRNANATYAAELIKNKFAALEWDTL</sequence>
<dbReference type="EMBL" id="HBGE01001906">
    <property type="protein sequence ID" value="CAD9087639.1"/>
    <property type="molecule type" value="Transcribed_RNA"/>
</dbReference>
<name>A0A7S1KVY3_ALECA</name>